<dbReference type="GO" id="GO:0004674">
    <property type="term" value="F:protein serine/threonine kinase activity"/>
    <property type="evidence" value="ECO:0007669"/>
    <property type="project" value="TreeGrafter"/>
</dbReference>
<evidence type="ECO:0000313" key="3">
    <source>
        <dbReference type="Proteomes" id="UP000278143"/>
    </source>
</evidence>
<evidence type="ECO:0000313" key="2">
    <source>
        <dbReference type="EMBL" id="RKP27484.1"/>
    </source>
</evidence>
<protein>
    <submittedName>
        <fullName evidence="2">Kinase-like domain-containing protein</fullName>
    </submittedName>
</protein>
<dbReference type="AlphaFoldDB" id="A0A4P9Z4H9"/>
<evidence type="ECO:0000259" key="1">
    <source>
        <dbReference type="PROSITE" id="PS50011"/>
    </source>
</evidence>
<reference evidence="3" key="1">
    <citation type="journal article" date="2018" name="Nat. Microbiol.">
        <title>Leveraging single-cell genomics to expand the fungal tree of life.</title>
        <authorList>
            <person name="Ahrendt S.R."/>
            <person name="Quandt C.A."/>
            <person name="Ciobanu D."/>
            <person name="Clum A."/>
            <person name="Salamov A."/>
            <person name="Andreopoulos B."/>
            <person name="Cheng J.F."/>
            <person name="Woyke T."/>
            <person name="Pelin A."/>
            <person name="Henrissat B."/>
            <person name="Reynolds N.K."/>
            <person name="Benny G.L."/>
            <person name="Smith M.E."/>
            <person name="James T.Y."/>
            <person name="Grigoriev I.V."/>
        </authorList>
    </citation>
    <scope>NUCLEOTIDE SEQUENCE [LARGE SCALE GENOMIC DNA]</scope>
    <source>
        <strain evidence="3">Benny S71-1</strain>
    </source>
</reference>
<gene>
    <name evidence="2" type="ORF">SYNPS1DRAFT_21000</name>
</gene>
<dbReference type="EMBL" id="KZ989198">
    <property type="protein sequence ID" value="RKP27484.1"/>
    <property type="molecule type" value="Genomic_DNA"/>
</dbReference>
<dbReference type="SMART" id="SM00220">
    <property type="entry name" value="S_TKc"/>
    <property type="match status" value="1"/>
</dbReference>
<dbReference type="GO" id="GO:0044773">
    <property type="term" value="P:mitotic DNA damage checkpoint signaling"/>
    <property type="evidence" value="ECO:0007669"/>
    <property type="project" value="TreeGrafter"/>
</dbReference>
<feature type="domain" description="Protein kinase" evidence="1">
    <location>
        <begin position="19"/>
        <end position="302"/>
    </location>
</feature>
<dbReference type="Gene3D" id="1.10.510.10">
    <property type="entry name" value="Transferase(Phosphotransferase) domain 1"/>
    <property type="match status" value="1"/>
</dbReference>
<name>A0A4P9Z4H9_9FUNG</name>
<dbReference type="GO" id="GO:0005524">
    <property type="term" value="F:ATP binding"/>
    <property type="evidence" value="ECO:0007669"/>
    <property type="project" value="InterPro"/>
</dbReference>
<organism evidence="2 3">
    <name type="scientific">Syncephalis pseudoplumigaleata</name>
    <dbReference type="NCBI Taxonomy" id="1712513"/>
    <lineage>
        <taxon>Eukaryota</taxon>
        <taxon>Fungi</taxon>
        <taxon>Fungi incertae sedis</taxon>
        <taxon>Zoopagomycota</taxon>
        <taxon>Zoopagomycotina</taxon>
        <taxon>Zoopagomycetes</taxon>
        <taxon>Zoopagales</taxon>
        <taxon>Piptocephalidaceae</taxon>
        <taxon>Syncephalis</taxon>
    </lineage>
</organism>
<dbReference type="Pfam" id="PF00069">
    <property type="entry name" value="Pkinase"/>
    <property type="match status" value="1"/>
</dbReference>
<proteinExistence type="predicted"/>
<dbReference type="PANTHER" id="PTHR44167">
    <property type="entry name" value="OVARIAN-SPECIFIC SERINE/THREONINE-PROTEIN KINASE LOK-RELATED"/>
    <property type="match status" value="1"/>
</dbReference>
<sequence>MSAIKIPLNELKTYGQPGLTITERLGYGPFTAVGKGKHNNADAILKCTYLPISDNEMEINKKITAAIDHGFEDSQYFVRMRHFFDRRKGPVKIGRCMVTDYVEGESLEKYLLNLGEHRYEFIFSAFLHMLKALRFLHRNGIIYANFNLEDIIITNNEMGEMTIKVIDFGSSIMFDADKPKGYMGRIYNVDPDHAPPETLTLSEYNRLTADTWLLGSALYDVISSKSTTYVLASVAFKKYRLNLKQVVRDYGVNELELPEPIRDSNGNLLNLQNNLRFMLKMLLVVNHKNRSTPEKLLKHHFKG</sequence>
<dbReference type="InterPro" id="IPR000719">
    <property type="entry name" value="Prot_kinase_dom"/>
</dbReference>
<dbReference type="InterPro" id="IPR011009">
    <property type="entry name" value="Kinase-like_dom_sf"/>
</dbReference>
<dbReference type="GO" id="GO:0005634">
    <property type="term" value="C:nucleus"/>
    <property type="evidence" value="ECO:0007669"/>
    <property type="project" value="TreeGrafter"/>
</dbReference>
<dbReference type="PROSITE" id="PS50011">
    <property type="entry name" value="PROTEIN_KINASE_DOM"/>
    <property type="match status" value="1"/>
</dbReference>
<keyword evidence="2" id="KW-0808">Transferase</keyword>
<dbReference type="SUPFAM" id="SSF56112">
    <property type="entry name" value="Protein kinase-like (PK-like)"/>
    <property type="match status" value="1"/>
</dbReference>
<dbReference type="Proteomes" id="UP000278143">
    <property type="component" value="Unassembled WGS sequence"/>
</dbReference>
<dbReference type="PANTHER" id="PTHR44167:SF25">
    <property type="entry name" value="PROTEIN KINASE DOMAIN CONTAINING PROTEIN"/>
    <property type="match status" value="1"/>
</dbReference>
<dbReference type="GO" id="GO:0005737">
    <property type="term" value="C:cytoplasm"/>
    <property type="evidence" value="ECO:0007669"/>
    <property type="project" value="TreeGrafter"/>
</dbReference>
<keyword evidence="2" id="KW-0418">Kinase</keyword>
<accession>A0A4P9Z4H9</accession>
<keyword evidence="3" id="KW-1185">Reference proteome</keyword>